<evidence type="ECO:0000313" key="3">
    <source>
        <dbReference type="Proteomes" id="UP000244867"/>
    </source>
</evidence>
<dbReference type="OrthoDB" id="3790275at2"/>
<feature type="signal peptide" evidence="1">
    <location>
        <begin position="1"/>
        <end position="23"/>
    </location>
</feature>
<reference evidence="2 3" key="1">
    <citation type="submission" date="2018-03" db="EMBL/GenBank/DDBJ databases">
        <authorList>
            <person name="Keele B.F."/>
        </authorList>
    </citation>
    <scope>NUCLEOTIDE SEQUENCE [LARGE SCALE GENOMIC DNA]</scope>
    <source>
        <strain evidence="2 3">IB-3</strain>
    </source>
</reference>
<evidence type="ECO:0000256" key="1">
    <source>
        <dbReference type="SAM" id="SignalP"/>
    </source>
</evidence>
<proteinExistence type="predicted"/>
<dbReference type="RefSeq" id="WP_108346856.1">
    <property type="nucleotide sequence ID" value="NZ_PYXZ01000013.1"/>
</dbReference>
<evidence type="ECO:0000313" key="2">
    <source>
        <dbReference type="EMBL" id="PUA79028.1"/>
    </source>
</evidence>
<gene>
    <name evidence="2" type="ORF">C7S10_21375</name>
</gene>
<name>A0A2R7YRI0_9ACTN</name>
<dbReference type="Proteomes" id="UP000244867">
    <property type="component" value="Unassembled WGS sequence"/>
</dbReference>
<accession>A0A2R7YRI0</accession>
<feature type="chain" id="PRO_5015313161" evidence="1">
    <location>
        <begin position="24"/>
        <end position="195"/>
    </location>
</feature>
<dbReference type="AlphaFoldDB" id="A0A2R7YRI0"/>
<dbReference type="EMBL" id="PYXZ01000013">
    <property type="protein sequence ID" value="PUA79028.1"/>
    <property type="molecule type" value="Genomic_DNA"/>
</dbReference>
<sequence>MAGVLIGALVPLTALAGTAPASAAPEPSSRAAAVTDLDTDITLLIARCEGCVVTIRSYDGVNPIYSTAPASVAGGSVTFTLPSARTAGMSVRIDPTWVTVPVAEDVHVAWRYNGAAIGDEVGFKAARSKRRASGCWAGTVNPAVTLTVKVRRVSYRGNPSAIAWAPTTESYVPPMESTRRGALLSDDVLGCKLSR</sequence>
<keyword evidence="3" id="KW-1185">Reference proteome</keyword>
<organism evidence="2 3">
    <name type="scientific">Nocardioides currus</name>
    <dbReference type="NCBI Taxonomy" id="2133958"/>
    <lineage>
        <taxon>Bacteria</taxon>
        <taxon>Bacillati</taxon>
        <taxon>Actinomycetota</taxon>
        <taxon>Actinomycetes</taxon>
        <taxon>Propionibacteriales</taxon>
        <taxon>Nocardioidaceae</taxon>
        <taxon>Nocardioides</taxon>
    </lineage>
</organism>
<protein>
    <submittedName>
        <fullName evidence="2">Uncharacterized protein</fullName>
    </submittedName>
</protein>
<comment type="caution">
    <text evidence="2">The sequence shown here is derived from an EMBL/GenBank/DDBJ whole genome shotgun (WGS) entry which is preliminary data.</text>
</comment>
<keyword evidence="1" id="KW-0732">Signal</keyword>